<keyword evidence="1" id="KW-0472">Membrane</keyword>
<comment type="caution">
    <text evidence="3">The sequence shown here is derived from an EMBL/GenBank/DDBJ whole genome shotgun (WGS) entry which is preliminary data.</text>
</comment>
<keyword evidence="1" id="KW-0812">Transmembrane</keyword>
<sequence>MPALVVPAVLLFALQFPQLALQSTNPLVASLVSLGASLLMLAALPFFQAGMVGMADDALDGDSSLGAFVDYGRSNYVQMLVAYLLVLAVNLVLGVVVAVVVFGTVLFGLVPVGPVVLALVAVVGLVAALAYVAFAFVVQFYGQAVVLEGRSGVDALTRSYGVVRSNLAATAGYTLVAFVVGGGIGLLFGGLSLLTTPEAAAAYGLPVLSTGGVVAVAAVLTLVGAVVSTFFVVYSVAFYRQVTTEASPMSTAAR</sequence>
<gene>
    <name evidence="3" type="ORF">K933_16247</name>
</gene>
<protein>
    <recommendedName>
        <fullName evidence="2">DUF7847 domain-containing protein</fullName>
    </recommendedName>
</protein>
<feature type="transmembrane region" description="Helical" evidence="1">
    <location>
        <begin position="173"/>
        <end position="194"/>
    </location>
</feature>
<feature type="transmembrane region" description="Helical" evidence="1">
    <location>
        <begin position="214"/>
        <end position="239"/>
    </location>
</feature>
<dbReference type="InterPro" id="IPR057169">
    <property type="entry name" value="DUF7847"/>
</dbReference>
<proteinExistence type="predicted"/>
<organism evidence="3 4">
    <name type="scientific">Candidatus Halobonum tyrrellensis G22</name>
    <dbReference type="NCBI Taxonomy" id="1324957"/>
    <lineage>
        <taxon>Archaea</taxon>
        <taxon>Methanobacteriati</taxon>
        <taxon>Methanobacteriota</taxon>
        <taxon>Stenosarchaea group</taxon>
        <taxon>Halobacteria</taxon>
        <taxon>Halobacteriales</taxon>
        <taxon>Haloferacaceae</taxon>
        <taxon>Candidatus Halobonum</taxon>
    </lineage>
</organism>
<evidence type="ECO:0000313" key="4">
    <source>
        <dbReference type="Proteomes" id="UP000017840"/>
    </source>
</evidence>
<keyword evidence="4" id="KW-1185">Reference proteome</keyword>
<dbReference type="Proteomes" id="UP000017840">
    <property type="component" value="Unassembled WGS sequence"/>
</dbReference>
<name>V4H8N8_9EURY</name>
<evidence type="ECO:0000259" key="2">
    <source>
        <dbReference type="Pfam" id="PF25231"/>
    </source>
</evidence>
<dbReference type="Pfam" id="PF25231">
    <property type="entry name" value="DUF7847"/>
    <property type="match status" value="1"/>
</dbReference>
<accession>V4H8N8</accession>
<dbReference type="EMBL" id="ASGZ01000064">
    <property type="protein sequence ID" value="ESP87085.1"/>
    <property type="molecule type" value="Genomic_DNA"/>
</dbReference>
<evidence type="ECO:0000256" key="1">
    <source>
        <dbReference type="SAM" id="Phobius"/>
    </source>
</evidence>
<feature type="transmembrane region" description="Helical" evidence="1">
    <location>
        <begin position="115"/>
        <end position="141"/>
    </location>
</feature>
<feature type="transmembrane region" description="Helical" evidence="1">
    <location>
        <begin position="76"/>
        <end position="109"/>
    </location>
</feature>
<dbReference type="eggNOG" id="arCOG04389">
    <property type="taxonomic scope" value="Archaea"/>
</dbReference>
<dbReference type="AlphaFoldDB" id="V4H8N8"/>
<feature type="transmembrane region" description="Helical" evidence="1">
    <location>
        <begin position="32"/>
        <end position="55"/>
    </location>
</feature>
<evidence type="ECO:0000313" key="3">
    <source>
        <dbReference type="EMBL" id="ESP87085.1"/>
    </source>
</evidence>
<reference evidence="3 4" key="1">
    <citation type="journal article" date="2013" name="Genome Announc.">
        <title>Draft Genome Sequence of 'Candidatus Halobonum tyrrellensis' Strain G22, Isolated from the Hypersaline Waters of Lake Tyrrell, Australia.</title>
        <authorList>
            <person name="Ugalde J.A."/>
            <person name="Narasingarao P."/>
            <person name="Kuo S."/>
            <person name="Podell S."/>
            <person name="Allen E.E."/>
        </authorList>
    </citation>
    <scope>NUCLEOTIDE SEQUENCE [LARGE SCALE GENOMIC DNA]</scope>
    <source>
        <strain evidence="3 4">G22</strain>
    </source>
</reference>
<feature type="domain" description="DUF7847" evidence="2">
    <location>
        <begin position="2"/>
        <end position="241"/>
    </location>
</feature>
<keyword evidence="1" id="KW-1133">Transmembrane helix</keyword>